<name>A0AAN6YD46_9PEZI</name>
<dbReference type="Proteomes" id="UP001301769">
    <property type="component" value="Unassembled WGS sequence"/>
</dbReference>
<accession>A0AAN6YD46</accession>
<gene>
    <name evidence="2" type="ORF">QBC37DRAFT_370291</name>
</gene>
<organism evidence="2 3">
    <name type="scientific">Rhypophila decipiens</name>
    <dbReference type="NCBI Taxonomy" id="261697"/>
    <lineage>
        <taxon>Eukaryota</taxon>
        <taxon>Fungi</taxon>
        <taxon>Dikarya</taxon>
        <taxon>Ascomycota</taxon>
        <taxon>Pezizomycotina</taxon>
        <taxon>Sordariomycetes</taxon>
        <taxon>Sordariomycetidae</taxon>
        <taxon>Sordariales</taxon>
        <taxon>Naviculisporaceae</taxon>
        <taxon>Rhypophila</taxon>
    </lineage>
</organism>
<feature type="region of interest" description="Disordered" evidence="1">
    <location>
        <begin position="138"/>
        <end position="181"/>
    </location>
</feature>
<dbReference type="EMBL" id="MU858062">
    <property type="protein sequence ID" value="KAK4217098.1"/>
    <property type="molecule type" value="Genomic_DNA"/>
</dbReference>
<keyword evidence="3" id="KW-1185">Reference proteome</keyword>
<sequence length="221" mass="21823">MVNAGNIARHLAPVTSTFLSCEPLPTEMSALAHGLGQGVLFTTTYTVTMPAACPTSAWTATYTISQVCSGDQSAWTVPSVLPNFDVTTVVCDVCEEATQTITCPNALGTEPAVVNGNGVTMTAEPTRAAGEGYGPGFGPGHGHGKFGDHAFGPGGTEAGEGADGEVTGTEGEAGKDWAGAPGTPALDGHSPVVTAGAAGLKTGLALVSGLVAVALGGLLVL</sequence>
<evidence type="ECO:0000256" key="1">
    <source>
        <dbReference type="SAM" id="MobiDB-lite"/>
    </source>
</evidence>
<proteinExistence type="predicted"/>
<comment type="caution">
    <text evidence="2">The sequence shown here is derived from an EMBL/GenBank/DDBJ whole genome shotgun (WGS) entry which is preliminary data.</text>
</comment>
<reference evidence="2" key="1">
    <citation type="journal article" date="2023" name="Mol. Phylogenet. Evol.">
        <title>Genome-scale phylogeny and comparative genomics of the fungal order Sordariales.</title>
        <authorList>
            <person name="Hensen N."/>
            <person name="Bonometti L."/>
            <person name="Westerberg I."/>
            <person name="Brannstrom I.O."/>
            <person name="Guillou S."/>
            <person name="Cros-Aarteil S."/>
            <person name="Calhoun S."/>
            <person name="Haridas S."/>
            <person name="Kuo A."/>
            <person name="Mondo S."/>
            <person name="Pangilinan J."/>
            <person name="Riley R."/>
            <person name="LaButti K."/>
            <person name="Andreopoulos B."/>
            <person name="Lipzen A."/>
            <person name="Chen C."/>
            <person name="Yan M."/>
            <person name="Daum C."/>
            <person name="Ng V."/>
            <person name="Clum A."/>
            <person name="Steindorff A."/>
            <person name="Ohm R.A."/>
            <person name="Martin F."/>
            <person name="Silar P."/>
            <person name="Natvig D.O."/>
            <person name="Lalanne C."/>
            <person name="Gautier V."/>
            <person name="Ament-Velasquez S.L."/>
            <person name="Kruys A."/>
            <person name="Hutchinson M.I."/>
            <person name="Powell A.J."/>
            <person name="Barry K."/>
            <person name="Miller A.N."/>
            <person name="Grigoriev I.V."/>
            <person name="Debuchy R."/>
            <person name="Gladieux P."/>
            <person name="Hiltunen Thoren M."/>
            <person name="Johannesson H."/>
        </authorList>
    </citation>
    <scope>NUCLEOTIDE SEQUENCE</scope>
    <source>
        <strain evidence="2">PSN293</strain>
    </source>
</reference>
<dbReference type="AlphaFoldDB" id="A0AAN6YD46"/>
<reference evidence="2" key="2">
    <citation type="submission" date="2023-05" db="EMBL/GenBank/DDBJ databases">
        <authorList>
            <consortium name="Lawrence Berkeley National Laboratory"/>
            <person name="Steindorff A."/>
            <person name="Hensen N."/>
            <person name="Bonometti L."/>
            <person name="Westerberg I."/>
            <person name="Brannstrom I.O."/>
            <person name="Guillou S."/>
            <person name="Cros-Aarteil S."/>
            <person name="Calhoun S."/>
            <person name="Haridas S."/>
            <person name="Kuo A."/>
            <person name="Mondo S."/>
            <person name="Pangilinan J."/>
            <person name="Riley R."/>
            <person name="Labutti K."/>
            <person name="Andreopoulos B."/>
            <person name="Lipzen A."/>
            <person name="Chen C."/>
            <person name="Yanf M."/>
            <person name="Daum C."/>
            <person name="Ng V."/>
            <person name="Clum A."/>
            <person name="Ohm R."/>
            <person name="Martin F."/>
            <person name="Silar P."/>
            <person name="Natvig D."/>
            <person name="Lalanne C."/>
            <person name="Gautier V."/>
            <person name="Ament-Velasquez S.L."/>
            <person name="Kruys A."/>
            <person name="Hutchinson M.I."/>
            <person name="Powell A.J."/>
            <person name="Barry K."/>
            <person name="Miller A.N."/>
            <person name="Grigoriev I.V."/>
            <person name="Debuchy R."/>
            <person name="Gladieux P."/>
            <person name="Thoren M.H."/>
            <person name="Johannesson H."/>
        </authorList>
    </citation>
    <scope>NUCLEOTIDE SEQUENCE</scope>
    <source>
        <strain evidence="2">PSN293</strain>
    </source>
</reference>
<evidence type="ECO:0000313" key="3">
    <source>
        <dbReference type="Proteomes" id="UP001301769"/>
    </source>
</evidence>
<evidence type="ECO:0000313" key="2">
    <source>
        <dbReference type="EMBL" id="KAK4217098.1"/>
    </source>
</evidence>
<protein>
    <submittedName>
        <fullName evidence="2">Uncharacterized protein</fullName>
    </submittedName>
</protein>